<keyword evidence="3" id="KW-0479">Metal-binding</keyword>
<evidence type="ECO:0000256" key="4">
    <source>
        <dbReference type="RuleBase" id="RU364078"/>
    </source>
</evidence>
<dbReference type="InterPro" id="IPR005252">
    <property type="entry name" value="CoaBC"/>
</dbReference>
<keyword evidence="3" id="KW-0511">Multifunctional enzyme</keyword>
<name>A0A239WNP8_9ACTN</name>
<comment type="catalytic activity">
    <reaction evidence="3 4">
        <text>N-[(R)-4-phosphopantothenoyl]-L-cysteine + H(+) = (R)-4'-phosphopantetheine + CO2</text>
        <dbReference type="Rhea" id="RHEA:16793"/>
        <dbReference type="ChEBI" id="CHEBI:15378"/>
        <dbReference type="ChEBI" id="CHEBI:16526"/>
        <dbReference type="ChEBI" id="CHEBI:59458"/>
        <dbReference type="ChEBI" id="CHEBI:61723"/>
        <dbReference type="EC" id="4.1.1.36"/>
    </reaction>
</comment>
<comment type="pathway">
    <text evidence="3 4">Cofactor biosynthesis; coenzyme A biosynthesis; CoA from (R)-pantothenate: step 2/5.</text>
</comment>
<dbReference type="Gene3D" id="3.40.50.10300">
    <property type="entry name" value="CoaB-like"/>
    <property type="match status" value="1"/>
</dbReference>
<keyword evidence="3 4" id="KW-0436">Ligase</keyword>
<evidence type="ECO:0000256" key="2">
    <source>
        <dbReference type="ARBA" id="ARBA00023239"/>
    </source>
</evidence>
<dbReference type="PANTHER" id="PTHR14359">
    <property type="entry name" value="HOMO-OLIGOMERIC FLAVIN CONTAINING CYS DECARBOXYLASE FAMILY"/>
    <property type="match status" value="1"/>
</dbReference>
<dbReference type="GO" id="GO:0010181">
    <property type="term" value="F:FMN binding"/>
    <property type="evidence" value="ECO:0007669"/>
    <property type="project" value="UniProtKB-UniRule"/>
</dbReference>
<evidence type="ECO:0000256" key="3">
    <source>
        <dbReference type="HAMAP-Rule" id="MF_02225"/>
    </source>
</evidence>
<dbReference type="EMBL" id="LT906441">
    <property type="protein sequence ID" value="SNV36097.1"/>
    <property type="molecule type" value="Genomic_DNA"/>
</dbReference>
<dbReference type="InterPro" id="IPR036551">
    <property type="entry name" value="Flavin_trans-like"/>
</dbReference>
<feature type="binding site" evidence="3">
    <location>
        <position position="290"/>
    </location>
    <ligand>
        <name>CTP</name>
        <dbReference type="ChEBI" id="CHEBI:37563"/>
    </ligand>
</feature>
<proteinExistence type="inferred from homology"/>
<evidence type="ECO:0000256" key="1">
    <source>
        <dbReference type="ARBA" id="ARBA00022793"/>
    </source>
</evidence>
<feature type="binding site" evidence="3">
    <location>
        <begin position="312"/>
        <end position="315"/>
    </location>
    <ligand>
        <name>CTP</name>
        <dbReference type="ChEBI" id="CHEBI:37563"/>
    </ligand>
</feature>
<dbReference type="GO" id="GO:0046872">
    <property type="term" value="F:metal ion binding"/>
    <property type="evidence" value="ECO:0007669"/>
    <property type="project" value="UniProtKB-KW"/>
</dbReference>
<evidence type="ECO:0000259" key="5">
    <source>
        <dbReference type="Pfam" id="PF02441"/>
    </source>
</evidence>
<dbReference type="InterPro" id="IPR007085">
    <property type="entry name" value="DNA/pantothenate-metab_flavo_C"/>
</dbReference>
<keyword evidence="3 4" id="KW-0288">FMN</keyword>
<feature type="binding site" evidence="3">
    <location>
        <position position="349"/>
    </location>
    <ligand>
        <name>CTP</name>
        <dbReference type="ChEBI" id="CHEBI:37563"/>
    </ligand>
</feature>
<dbReference type="EC" id="6.3.2.5" evidence="3"/>
<comment type="function">
    <text evidence="4">Catalyzes two steps in the biosynthesis of coenzyme A. In the first step cysteine is conjugated to 4'-phosphopantothenate to form 4-phosphopantothenoylcysteine, in the latter compound is decarboxylated to form 4'-phosphopantotheine.</text>
</comment>
<dbReference type="Gene3D" id="3.40.50.1950">
    <property type="entry name" value="Flavin prenyltransferase-like"/>
    <property type="match status" value="1"/>
</dbReference>
<accession>A0A239WNP8</accession>
<gene>
    <name evidence="3 7" type="primary">coaBC</name>
    <name evidence="7" type="ORF">SAMEA4412665_01318</name>
</gene>
<keyword evidence="3" id="KW-0460">Magnesium</keyword>
<comment type="similarity">
    <text evidence="3 4">In the C-terminal section; belongs to the PPC synthetase family.</text>
</comment>
<dbReference type="Pfam" id="PF04127">
    <property type="entry name" value="DFP"/>
    <property type="match status" value="1"/>
</dbReference>
<protein>
    <recommendedName>
        <fullName evidence="3">Coenzyme A biosynthesis bifunctional protein CoaBC</fullName>
    </recommendedName>
    <alternativeName>
        <fullName evidence="3">DNA/pantothenate metabolism flavoprotein</fullName>
    </alternativeName>
    <alternativeName>
        <fullName evidence="3">Phosphopantothenoylcysteine synthetase/decarboxylase</fullName>
        <shortName evidence="3">PPCS-PPCDC</shortName>
    </alternativeName>
    <domain>
        <recommendedName>
            <fullName evidence="3">Phosphopantothenoylcysteine decarboxylase</fullName>
            <shortName evidence="3">PPC decarboxylase</shortName>
            <shortName evidence="3">PPC-DC</shortName>
            <ecNumber evidence="3">4.1.1.36</ecNumber>
        </recommendedName>
        <alternativeName>
            <fullName evidence="3">CoaC</fullName>
        </alternativeName>
    </domain>
    <domain>
        <recommendedName>
            <fullName evidence="3">Phosphopantothenate--cysteine ligase</fullName>
            <ecNumber evidence="3">6.3.2.5</ecNumber>
        </recommendedName>
        <alternativeName>
            <fullName evidence="3">CoaB</fullName>
        </alternativeName>
        <alternativeName>
            <fullName evidence="3">Phosphopantothenoylcysteine synthetase</fullName>
            <shortName evidence="3">PPC synthetase</shortName>
            <shortName evidence="3">PPC-S</shortName>
        </alternativeName>
    </domain>
</protein>
<dbReference type="GO" id="GO:0015937">
    <property type="term" value="P:coenzyme A biosynthetic process"/>
    <property type="evidence" value="ECO:0007669"/>
    <property type="project" value="UniProtKB-UniRule"/>
</dbReference>
<feature type="binding site" evidence="3">
    <location>
        <position position="353"/>
    </location>
    <ligand>
        <name>CTP</name>
        <dbReference type="ChEBI" id="CHEBI:37563"/>
    </ligand>
</feature>
<dbReference type="KEGG" id="cgrn:4412665_01318"/>
<dbReference type="GO" id="GO:0004633">
    <property type="term" value="F:phosphopantothenoylcysteine decarboxylase activity"/>
    <property type="evidence" value="ECO:0007669"/>
    <property type="project" value="UniProtKB-UniRule"/>
</dbReference>
<dbReference type="eggNOG" id="COG0452">
    <property type="taxonomic scope" value="Bacteria"/>
</dbReference>
<comment type="caution">
    <text evidence="3">Lacks conserved residue(s) required for the propagation of feature annotation.</text>
</comment>
<comment type="catalytic activity">
    <reaction evidence="3 4">
        <text>(R)-4'-phosphopantothenate + L-cysteine + CTP = N-[(R)-4-phosphopantothenoyl]-L-cysteine + CMP + diphosphate + H(+)</text>
        <dbReference type="Rhea" id="RHEA:19397"/>
        <dbReference type="ChEBI" id="CHEBI:10986"/>
        <dbReference type="ChEBI" id="CHEBI:15378"/>
        <dbReference type="ChEBI" id="CHEBI:33019"/>
        <dbReference type="ChEBI" id="CHEBI:35235"/>
        <dbReference type="ChEBI" id="CHEBI:37563"/>
        <dbReference type="ChEBI" id="CHEBI:59458"/>
        <dbReference type="ChEBI" id="CHEBI:60377"/>
        <dbReference type="EC" id="6.3.2.5"/>
    </reaction>
</comment>
<keyword evidence="3 4" id="KW-0285">Flavoprotein</keyword>
<evidence type="ECO:0000313" key="7">
    <source>
        <dbReference type="EMBL" id="SNV36097.1"/>
    </source>
</evidence>
<dbReference type="NCBIfam" id="TIGR00521">
    <property type="entry name" value="coaBC_dfp"/>
    <property type="match status" value="1"/>
</dbReference>
<dbReference type="PANTHER" id="PTHR14359:SF6">
    <property type="entry name" value="PHOSPHOPANTOTHENOYLCYSTEINE DECARBOXYLASE"/>
    <property type="match status" value="1"/>
</dbReference>
<comment type="pathway">
    <text evidence="3 4">Cofactor biosynthesis; coenzyme A biosynthesis; CoA from (R)-pantothenate: step 3/5.</text>
</comment>
<keyword evidence="1 3" id="KW-0210">Decarboxylase</keyword>
<dbReference type="Pfam" id="PF02441">
    <property type="entry name" value="Flavoprotein"/>
    <property type="match status" value="1"/>
</dbReference>
<feature type="region of interest" description="Phosphopantothenoylcysteine decarboxylase" evidence="3">
    <location>
        <begin position="1"/>
        <end position="192"/>
    </location>
</feature>
<comment type="function">
    <text evidence="3">Catalyzes two sequential steps in the biosynthesis of coenzyme A. In the first step cysteine is conjugated to 4'-phosphopantothenate to form 4-phosphopantothenoylcysteine. In the second step the latter compound is decarboxylated to form 4'-phosphopantotheine.</text>
</comment>
<dbReference type="SUPFAM" id="SSF52507">
    <property type="entry name" value="Homo-oligomeric flavin-containing Cys decarboxylases, HFCD"/>
    <property type="match status" value="1"/>
</dbReference>
<feature type="binding site" evidence="3">
    <location>
        <position position="281"/>
    </location>
    <ligand>
        <name>CTP</name>
        <dbReference type="ChEBI" id="CHEBI:37563"/>
    </ligand>
</feature>
<dbReference type="GO" id="GO:0071513">
    <property type="term" value="C:phosphopantothenoylcysteine decarboxylase complex"/>
    <property type="evidence" value="ECO:0007669"/>
    <property type="project" value="TreeGrafter"/>
</dbReference>
<comment type="similarity">
    <text evidence="3 4">In the N-terminal section; belongs to the HFCD (homo-oligomeric flavin containing Cys decarboxylase) superfamily.</text>
</comment>
<feature type="region of interest" description="Phosphopantothenate--cysteine ligase" evidence="3">
    <location>
        <begin position="193"/>
        <end position="409"/>
    </location>
</feature>
<dbReference type="SUPFAM" id="SSF102645">
    <property type="entry name" value="CoaB-like"/>
    <property type="match status" value="1"/>
</dbReference>
<reference evidence="7 8" key="1">
    <citation type="submission" date="2017-06" db="EMBL/GenBank/DDBJ databases">
        <authorList>
            <consortium name="Pathogen Informatics"/>
        </authorList>
    </citation>
    <scope>NUCLEOTIDE SEQUENCE [LARGE SCALE GENOMIC DNA]</scope>
    <source>
        <strain evidence="7 8">NCTC11865</strain>
    </source>
</reference>
<evidence type="ECO:0000259" key="6">
    <source>
        <dbReference type="Pfam" id="PF04127"/>
    </source>
</evidence>
<dbReference type="GO" id="GO:0015941">
    <property type="term" value="P:pantothenate catabolic process"/>
    <property type="evidence" value="ECO:0007669"/>
    <property type="project" value="InterPro"/>
</dbReference>
<feature type="binding site" evidence="3">
    <location>
        <position position="331"/>
    </location>
    <ligand>
        <name>CTP</name>
        <dbReference type="ChEBI" id="CHEBI:37563"/>
    </ligand>
</feature>
<comment type="cofactor">
    <cofactor evidence="3">
        <name>Mg(2+)</name>
        <dbReference type="ChEBI" id="CHEBI:18420"/>
    </cofactor>
</comment>
<dbReference type="EC" id="4.1.1.36" evidence="3"/>
<comment type="cofactor">
    <cofactor evidence="3">
        <name>FMN</name>
        <dbReference type="ChEBI" id="CHEBI:58210"/>
    </cofactor>
    <text evidence="3">Binds 1 FMN per subunit.</text>
</comment>
<dbReference type="GO" id="GO:0004632">
    <property type="term" value="F:phosphopantothenate--cysteine ligase activity"/>
    <property type="evidence" value="ECO:0007669"/>
    <property type="project" value="UniProtKB-UniRule"/>
</dbReference>
<feature type="domain" description="Flavoprotein" evidence="5">
    <location>
        <begin position="4"/>
        <end position="167"/>
    </location>
</feature>
<evidence type="ECO:0000313" key="8">
    <source>
        <dbReference type="Proteomes" id="UP000215332"/>
    </source>
</evidence>
<sequence>MAVVAVGVGGGIAAYKVCQIVRRLAENGHDVHVIPTDSALEFVGRPTWEALSGHSVHSGVFDDVPGVEHVRLGEQADLILVAPTTADLLSRIAQGRGDDLLTTTILASRAPKLLVPAMHTAMWLNPATQENAAAARRHGIVVKEPARGRLTGRDSGPGRMPEPDEIVWLAQSLLDDPECAEPMSAQDLAGWTILVSAGGTREPIDPVRYIGNLSSGRMGFAIATNAAARGAKVTVVAAHTQAQLPSSVEVVTVDTTEDLCQAMTQRARQADAIVMAAAAADFAAAPATTKIKKHEGTDHVGESMTLELHQTPDVLAQICADPVPGRVVVGFAAETTDDREQLLHLADAKLHRKGCDVLIVNDVSAGRVFGSSDTDITVVHQQGPGRRVVGSKARAAAAIVDEIHQLLAQ</sequence>
<organism evidence="7 8">
    <name type="scientific">Cutibacterium granulosum</name>
    <dbReference type="NCBI Taxonomy" id="33011"/>
    <lineage>
        <taxon>Bacteria</taxon>
        <taxon>Bacillati</taxon>
        <taxon>Actinomycetota</taxon>
        <taxon>Actinomycetes</taxon>
        <taxon>Propionibacteriales</taxon>
        <taxon>Propionibacteriaceae</taxon>
        <taxon>Cutibacterium</taxon>
    </lineage>
</organism>
<dbReference type="HAMAP" id="MF_02225">
    <property type="entry name" value="CoaBC"/>
    <property type="match status" value="1"/>
</dbReference>
<dbReference type="Proteomes" id="UP000215332">
    <property type="component" value="Chromosome 1"/>
</dbReference>
<keyword evidence="2 3" id="KW-0456">Lyase</keyword>
<dbReference type="InterPro" id="IPR003382">
    <property type="entry name" value="Flavoprotein"/>
</dbReference>
<dbReference type="RefSeq" id="WP_036957402.1">
    <property type="nucleotide sequence ID" value="NZ_LT906441.1"/>
</dbReference>
<dbReference type="InterPro" id="IPR035929">
    <property type="entry name" value="CoaB-like_sf"/>
</dbReference>
<dbReference type="AlphaFoldDB" id="A0A239WNP8"/>
<dbReference type="UniPathway" id="UPA00241">
    <property type="reaction ID" value="UER00353"/>
</dbReference>
<feature type="domain" description="DNA/pantothenate metabolism flavoprotein C-terminal" evidence="6">
    <location>
        <begin position="188"/>
        <end position="405"/>
    </location>
</feature>